<comment type="caution">
    <text evidence="9">The sequence shown here is derived from an EMBL/GenBank/DDBJ whole genome shotgun (WGS) entry which is preliminary data.</text>
</comment>
<dbReference type="PANTHER" id="PTHR47870:SF1">
    <property type="entry name" value="CYTOCHROME C-TYPE BIOGENESIS PROTEIN CCMH"/>
    <property type="match status" value="1"/>
</dbReference>
<protein>
    <recommendedName>
        <fullName evidence="7">Cytochrome c-type biogenesis protein</fullName>
    </recommendedName>
</protein>
<dbReference type="InterPro" id="IPR038297">
    <property type="entry name" value="CcmH/CycL/NrfF/Ccl2_sf"/>
</dbReference>
<reference evidence="9 10" key="1">
    <citation type="journal article" date="2016" name="Nat. Commun.">
        <title>Thousands of microbial genomes shed light on interconnected biogeochemical processes in an aquifer system.</title>
        <authorList>
            <person name="Anantharaman K."/>
            <person name="Brown C.T."/>
            <person name="Hug L.A."/>
            <person name="Sharon I."/>
            <person name="Castelle C.J."/>
            <person name="Probst A.J."/>
            <person name="Thomas B.C."/>
            <person name="Singh A."/>
            <person name="Wilkins M.J."/>
            <person name="Karaoz U."/>
            <person name="Brodie E.L."/>
            <person name="Williams K.H."/>
            <person name="Hubbard S.S."/>
            <person name="Banfield J.F."/>
        </authorList>
    </citation>
    <scope>NUCLEOTIDE SEQUENCE [LARGE SCALE GENOMIC DNA]</scope>
    <source>
        <strain evidence="10">RIFCSPLOWO2_12_FULL_64_10</strain>
    </source>
</reference>
<keyword evidence="6 7" id="KW-0408">Iron</keyword>
<dbReference type="PANTHER" id="PTHR47870">
    <property type="entry name" value="CYTOCHROME C-TYPE BIOGENESIS PROTEIN CCMH"/>
    <property type="match status" value="1"/>
</dbReference>
<organism evidence="9 10">
    <name type="scientific">Handelsmanbacteria sp. (strain RIFCSPLOWO2_12_FULL_64_10)</name>
    <dbReference type="NCBI Taxonomy" id="1817868"/>
    <lineage>
        <taxon>Bacteria</taxon>
        <taxon>Candidatus Handelsmaniibacteriota</taxon>
    </lineage>
</organism>
<evidence type="ECO:0000259" key="8">
    <source>
        <dbReference type="Pfam" id="PF03918"/>
    </source>
</evidence>
<dbReference type="EMBL" id="MFKF01000109">
    <property type="protein sequence ID" value="OGG54290.1"/>
    <property type="molecule type" value="Genomic_DNA"/>
</dbReference>
<evidence type="ECO:0000256" key="5">
    <source>
        <dbReference type="ARBA" id="ARBA00022748"/>
    </source>
</evidence>
<keyword evidence="7" id="KW-0812">Transmembrane</keyword>
<feature type="domain" description="CcmH/CycL/Ccl2/NrfF N-terminal" evidence="8">
    <location>
        <begin position="12"/>
        <end position="118"/>
    </location>
</feature>
<keyword evidence="7" id="KW-1133">Transmembrane helix</keyword>
<proteinExistence type="inferred from homology"/>
<name>A0A1F6CZ00_HANXR</name>
<dbReference type="Gene3D" id="1.10.8.640">
    <property type="entry name" value="Cytochrome C biogenesis protein"/>
    <property type="match status" value="1"/>
</dbReference>
<dbReference type="InterPro" id="IPR051263">
    <property type="entry name" value="C-type_cytochrome_biogenesis"/>
</dbReference>
<comment type="similarity">
    <text evidence="1 7">Belongs to the CcmH/CycL/Ccl2/NrfF family.</text>
</comment>
<accession>A0A1F6CZ00</accession>
<evidence type="ECO:0000313" key="10">
    <source>
        <dbReference type="Proteomes" id="UP000178606"/>
    </source>
</evidence>
<evidence type="ECO:0000256" key="2">
    <source>
        <dbReference type="ARBA" id="ARBA00022617"/>
    </source>
</evidence>
<comment type="function">
    <text evidence="7">Possible subunit of a heme lyase.</text>
</comment>
<dbReference type="AlphaFoldDB" id="A0A1F6CZ00"/>
<evidence type="ECO:0000313" key="9">
    <source>
        <dbReference type="EMBL" id="OGG54290.1"/>
    </source>
</evidence>
<keyword evidence="4 7" id="KW-0732">Signal</keyword>
<dbReference type="CDD" id="cd16378">
    <property type="entry name" value="CcmH_N"/>
    <property type="match status" value="1"/>
</dbReference>
<dbReference type="Pfam" id="PF03918">
    <property type="entry name" value="CcmH"/>
    <property type="match status" value="1"/>
</dbReference>
<feature type="transmembrane region" description="Helical" evidence="7">
    <location>
        <begin position="90"/>
        <end position="111"/>
    </location>
</feature>
<gene>
    <name evidence="9" type="ORF">A3F84_06125</name>
</gene>
<evidence type="ECO:0000256" key="1">
    <source>
        <dbReference type="ARBA" id="ARBA00010342"/>
    </source>
</evidence>
<dbReference type="GO" id="GO:0046872">
    <property type="term" value="F:metal ion binding"/>
    <property type="evidence" value="ECO:0007669"/>
    <property type="project" value="UniProtKB-KW"/>
</dbReference>
<dbReference type="GO" id="GO:0017004">
    <property type="term" value="P:cytochrome complex assembly"/>
    <property type="evidence" value="ECO:0007669"/>
    <property type="project" value="UniProtKB-KW"/>
</dbReference>
<evidence type="ECO:0000256" key="4">
    <source>
        <dbReference type="ARBA" id="ARBA00022729"/>
    </source>
</evidence>
<keyword evidence="3 7" id="KW-0479">Metal-binding</keyword>
<keyword evidence="2 7" id="KW-0349">Heme</keyword>
<keyword evidence="7" id="KW-0472">Membrane</keyword>
<evidence type="ECO:0000256" key="3">
    <source>
        <dbReference type="ARBA" id="ARBA00022723"/>
    </source>
</evidence>
<keyword evidence="5" id="KW-0201">Cytochrome c-type biogenesis</keyword>
<dbReference type="Proteomes" id="UP000178606">
    <property type="component" value="Unassembled WGS sequence"/>
</dbReference>
<evidence type="ECO:0000256" key="6">
    <source>
        <dbReference type="ARBA" id="ARBA00023004"/>
    </source>
</evidence>
<sequence length="144" mass="15947">MPALLACASAAAQAETDVESLARQVEGKLIAPCCWSQTVAEHRSEASEQMRQEIRDMIRKGLSHRQIVDFYIDKYGERILAAPRPRGFNLTAYILPGAALVAGAGVVILLLRRWKPAPLSAPPPPEQADLAYLEQIERELKEKE</sequence>
<evidence type="ECO:0000256" key="7">
    <source>
        <dbReference type="RuleBase" id="RU364112"/>
    </source>
</evidence>
<dbReference type="InterPro" id="IPR005616">
    <property type="entry name" value="CcmH/CycL/Ccl2/NrfF_N"/>
</dbReference>